<comment type="caution">
    <text evidence="2">The sequence shown here is derived from an EMBL/GenBank/DDBJ whole genome shotgun (WGS) entry which is preliminary data.</text>
</comment>
<feature type="region of interest" description="Disordered" evidence="1">
    <location>
        <begin position="1"/>
        <end position="23"/>
    </location>
</feature>
<organism evidence="2 3">
    <name type="scientific">Pleuronectes platessa</name>
    <name type="common">European plaice</name>
    <dbReference type="NCBI Taxonomy" id="8262"/>
    <lineage>
        <taxon>Eukaryota</taxon>
        <taxon>Metazoa</taxon>
        <taxon>Chordata</taxon>
        <taxon>Craniata</taxon>
        <taxon>Vertebrata</taxon>
        <taxon>Euteleostomi</taxon>
        <taxon>Actinopterygii</taxon>
        <taxon>Neopterygii</taxon>
        <taxon>Teleostei</taxon>
        <taxon>Neoteleostei</taxon>
        <taxon>Acanthomorphata</taxon>
        <taxon>Carangaria</taxon>
        <taxon>Pleuronectiformes</taxon>
        <taxon>Pleuronectoidei</taxon>
        <taxon>Pleuronectidae</taxon>
        <taxon>Pleuronectes</taxon>
    </lineage>
</organism>
<protein>
    <submittedName>
        <fullName evidence="2">Uncharacterized protein</fullName>
    </submittedName>
</protein>
<dbReference type="EMBL" id="CADEAL010000449">
    <property type="protein sequence ID" value="CAB1420384.1"/>
    <property type="molecule type" value="Genomic_DNA"/>
</dbReference>
<keyword evidence="3" id="KW-1185">Reference proteome</keyword>
<accession>A0A9N7TWU4</accession>
<gene>
    <name evidence="2" type="ORF">PLEPLA_LOCUS8259</name>
</gene>
<dbReference type="Proteomes" id="UP001153269">
    <property type="component" value="Unassembled WGS sequence"/>
</dbReference>
<reference evidence="2" key="1">
    <citation type="submission" date="2020-03" db="EMBL/GenBank/DDBJ databases">
        <authorList>
            <person name="Weist P."/>
        </authorList>
    </citation>
    <scope>NUCLEOTIDE SEQUENCE</scope>
</reference>
<evidence type="ECO:0000313" key="3">
    <source>
        <dbReference type="Proteomes" id="UP001153269"/>
    </source>
</evidence>
<evidence type="ECO:0000313" key="2">
    <source>
        <dbReference type="EMBL" id="CAB1420384.1"/>
    </source>
</evidence>
<proteinExistence type="predicted"/>
<feature type="compositionally biased region" description="Basic and acidic residues" evidence="1">
    <location>
        <begin position="12"/>
        <end position="23"/>
    </location>
</feature>
<dbReference type="AlphaFoldDB" id="A0A9N7TWU4"/>
<evidence type="ECO:0000256" key="1">
    <source>
        <dbReference type="SAM" id="MobiDB-lite"/>
    </source>
</evidence>
<feature type="compositionally biased region" description="Basic residues" evidence="1">
    <location>
        <begin position="1"/>
        <end position="11"/>
    </location>
</feature>
<name>A0A9N7TWU4_PLEPL</name>
<sequence>MEGGQKRRRERKRGDDQDVEERMGRKDVCRSVGAAGLCVLALSKVLIRELSSNSAGSLHPLNELFLCLGLSVNLLQAEGNNNFSDNCMPLQIQSTVISPPAYSCLLAQIKRIQIESAAHEGKPILRKKGSGEDDKITFVISAAIFPTREY</sequence>